<dbReference type="Gene3D" id="3.40.30.10">
    <property type="entry name" value="Glutaredoxin"/>
    <property type="match status" value="1"/>
</dbReference>
<dbReference type="Proteomes" id="UP001202831">
    <property type="component" value="Unassembled WGS sequence"/>
</dbReference>
<proteinExistence type="predicted"/>
<keyword evidence="1" id="KW-0472">Membrane</keyword>
<protein>
    <submittedName>
        <fullName evidence="2">Thioredoxin family protein</fullName>
    </submittedName>
</protein>
<feature type="transmembrane region" description="Helical" evidence="1">
    <location>
        <begin position="31"/>
        <end position="51"/>
    </location>
</feature>
<gene>
    <name evidence="2" type="ORF">L2725_02710</name>
</gene>
<accession>A0ABT0N2N3</accession>
<dbReference type="Pfam" id="PF13899">
    <property type="entry name" value="Thioredoxin_7"/>
    <property type="match status" value="1"/>
</dbReference>
<keyword evidence="3" id="KW-1185">Reference proteome</keyword>
<organism evidence="2 3">
    <name type="scientific">Shewanella corallii</name>
    <dbReference type="NCBI Taxonomy" id="560080"/>
    <lineage>
        <taxon>Bacteria</taxon>
        <taxon>Pseudomonadati</taxon>
        <taxon>Pseudomonadota</taxon>
        <taxon>Gammaproteobacteria</taxon>
        <taxon>Alteromonadales</taxon>
        <taxon>Shewanellaceae</taxon>
        <taxon>Shewanella</taxon>
    </lineage>
</organism>
<dbReference type="RefSeq" id="WP_249247522.1">
    <property type="nucleotide sequence ID" value="NZ_JAKIKT010000001.1"/>
</dbReference>
<evidence type="ECO:0000313" key="2">
    <source>
        <dbReference type="EMBL" id="MCL2912701.1"/>
    </source>
</evidence>
<dbReference type="SUPFAM" id="SSF52833">
    <property type="entry name" value="Thioredoxin-like"/>
    <property type="match status" value="1"/>
</dbReference>
<evidence type="ECO:0000313" key="3">
    <source>
        <dbReference type="Proteomes" id="UP001202831"/>
    </source>
</evidence>
<dbReference type="EMBL" id="JAKIKT010000001">
    <property type="protein sequence ID" value="MCL2912701.1"/>
    <property type="molecule type" value="Genomic_DNA"/>
</dbReference>
<name>A0ABT0N2N3_9GAMM</name>
<keyword evidence="1" id="KW-1133">Transmembrane helix</keyword>
<feature type="transmembrane region" description="Helical" evidence="1">
    <location>
        <begin position="6"/>
        <end position="24"/>
    </location>
</feature>
<keyword evidence="1" id="KW-0812">Transmembrane</keyword>
<comment type="caution">
    <text evidence="2">The sequence shown here is derived from an EMBL/GenBank/DDBJ whole genome shotgun (WGS) entry which is preliminary data.</text>
</comment>
<dbReference type="InterPro" id="IPR036249">
    <property type="entry name" value="Thioredoxin-like_sf"/>
</dbReference>
<evidence type="ECO:0000256" key="1">
    <source>
        <dbReference type="SAM" id="Phobius"/>
    </source>
</evidence>
<sequence>MELAGWGLVGLFALALVLLVLQRLRGRPVPLVLIIMLAVFTLGVGTVVNFVNRGEDYTAWERLVWSSLEPEQIPALVADGKTVVVSVTAKWCAICRKNDAEVLHRESVVEALEGSHIVLMQAEMSEPHPIADRYLRQQGAIGIPFTKIYTPTHPAGIAMPRELNMKAFIGALNAN</sequence>
<dbReference type="PANTHER" id="PTHR32234">
    <property type="entry name" value="THIOL:DISULFIDE INTERCHANGE PROTEIN DSBD"/>
    <property type="match status" value="1"/>
</dbReference>
<reference evidence="2 3" key="1">
    <citation type="submission" date="2022-01" db="EMBL/GenBank/DDBJ databases">
        <title>Whole genome-based taxonomy of the Shewanellaceae.</title>
        <authorList>
            <person name="Martin-Rodriguez A.J."/>
        </authorList>
    </citation>
    <scope>NUCLEOTIDE SEQUENCE [LARGE SCALE GENOMIC DNA]</scope>
    <source>
        <strain evidence="2 3">DSM 21332</strain>
    </source>
</reference>